<name>A0A940MQK0_9RHOB</name>
<dbReference type="InterPro" id="IPR016084">
    <property type="entry name" value="Haem_Oase-like_multi-hlx"/>
</dbReference>
<accession>A0A940MQK0</accession>
<dbReference type="SUPFAM" id="SSF48613">
    <property type="entry name" value="Heme oxygenase-like"/>
    <property type="match status" value="1"/>
</dbReference>
<dbReference type="Proteomes" id="UP000675940">
    <property type="component" value="Unassembled WGS sequence"/>
</dbReference>
<gene>
    <name evidence="1" type="ORF">J5474_07125</name>
</gene>
<comment type="caution">
    <text evidence="1">The sequence shown here is derived from an EMBL/GenBank/DDBJ whole genome shotgun (WGS) entry which is preliminary data.</text>
</comment>
<sequence length="186" mass="20952">MTAIQTAPQLGGGYRHALRLETREAHDRAEAVFARFHDNPLQEMTWFLSVQRAALIGLAEARIPEENRICEVVLEDLIERLDFDLAHAHVPAVSVTADRPLAGLAVDYLVLGSRLGTKVVRRRLAKLLDHYEMPTYFLAPSAQDLWRRHCQQLNEIAPDGSMARRITDDSIHGFGLFEKAGEAMRV</sequence>
<proteinExistence type="predicted"/>
<evidence type="ECO:0008006" key="3">
    <source>
        <dbReference type="Google" id="ProtNLM"/>
    </source>
</evidence>
<dbReference type="RefSeq" id="WP_209360119.1">
    <property type="nucleotide sequence ID" value="NZ_JAGISH010000003.1"/>
</dbReference>
<dbReference type="AlphaFoldDB" id="A0A940MQK0"/>
<reference evidence="1" key="1">
    <citation type="submission" date="2021-03" db="EMBL/GenBank/DDBJ databases">
        <title>Sagittula salina sp. nov. strain M10.9X isolated from the marine waste.</title>
        <authorList>
            <person name="Satari L."/>
            <person name="Molina-Menor E."/>
            <person name="Vidal-Verdu A."/>
            <person name="Pascual J."/>
            <person name="Pereto J."/>
            <person name="Porcar M."/>
        </authorList>
    </citation>
    <scope>NUCLEOTIDE SEQUENCE</scope>
    <source>
        <strain evidence="1">M10.9X</strain>
    </source>
</reference>
<evidence type="ECO:0000313" key="2">
    <source>
        <dbReference type="Proteomes" id="UP000675940"/>
    </source>
</evidence>
<evidence type="ECO:0000313" key="1">
    <source>
        <dbReference type="EMBL" id="MBP0482262.1"/>
    </source>
</evidence>
<dbReference type="Gene3D" id="1.20.910.10">
    <property type="entry name" value="Heme oxygenase-like"/>
    <property type="match status" value="1"/>
</dbReference>
<protein>
    <recommendedName>
        <fullName evidence="3">Heme oxygenase</fullName>
    </recommendedName>
</protein>
<organism evidence="1 2">
    <name type="scientific">Sagittula salina</name>
    <dbReference type="NCBI Taxonomy" id="2820268"/>
    <lineage>
        <taxon>Bacteria</taxon>
        <taxon>Pseudomonadati</taxon>
        <taxon>Pseudomonadota</taxon>
        <taxon>Alphaproteobacteria</taxon>
        <taxon>Rhodobacterales</taxon>
        <taxon>Roseobacteraceae</taxon>
        <taxon>Sagittula</taxon>
    </lineage>
</organism>
<dbReference type="EMBL" id="JAGISH010000003">
    <property type="protein sequence ID" value="MBP0482262.1"/>
    <property type="molecule type" value="Genomic_DNA"/>
</dbReference>
<keyword evidence="2" id="KW-1185">Reference proteome</keyword>